<dbReference type="EMBL" id="CP026995">
    <property type="protein sequence ID" value="QLH07354.1"/>
    <property type="molecule type" value="Genomic_DNA"/>
</dbReference>
<dbReference type="KEGG" id="nue:C5F50_09930"/>
<evidence type="ECO:0000259" key="2">
    <source>
        <dbReference type="Pfam" id="PF00582"/>
    </source>
</evidence>
<evidence type="ECO:0000256" key="1">
    <source>
        <dbReference type="ARBA" id="ARBA00008791"/>
    </source>
</evidence>
<feature type="domain" description="UspA" evidence="2">
    <location>
        <begin position="27"/>
        <end position="164"/>
    </location>
</feature>
<dbReference type="SUPFAM" id="SSF52402">
    <property type="entry name" value="Adenine nucleotide alpha hydrolases-like"/>
    <property type="match status" value="1"/>
</dbReference>
<reference evidence="3 4" key="1">
    <citation type="submission" date="2018-02" db="EMBL/GenBank/DDBJ databases">
        <title>Complete genome of Nitrosopumilus ureaphilus PS0.</title>
        <authorList>
            <person name="Qin W."/>
            <person name="Zheng Y."/>
            <person name="Stahl D.A."/>
        </authorList>
    </citation>
    <scope>NUCLEOTIDE SEQUENCE [LARGE SCALE GENOMIC DNA]</scope>
    <source>
        <strain evidence="3 4">PS0</strain>
    </source>
</reference>
<dbReference type="PANTHER" id="PTHR46268">
    <property type="entry name" value="STRESS RESPONSE PROTEIN NHAX"/>
    <property type="match status" value="1"/>
</dbReference>
<protein>
    <submittedName>
        <fullName evidence="3">Universal stress protein</fullName>
    </submittedName>
</protein>
<dbReference type="Proteomes" id="UP000509478">
    <property type="component" value="Chromosome"/>
</dbReference>
<dbReference type="Pfam" id="PF00582">
    <property type="entry name" value="Usp"/>
    <property type="match status" value="1"/>
</dbReference>
<dbReference type="InterPro" id="IPR006015">
    <property type="entry name" value="Universal_stress_UspA"/>
</dbReference>
<dbReference type="CDD" id="cd00293">
    <property type="entry name" value="USP-like"/>
    <property type="match status" value="1"/>
</dbReference>
<keyword evidence="4" id="KW-1185">Reference proteome</keyword>
<dbReference type="Gene3D" id="3.40.50.620">
    <property type="entry name" value="HUPs"/>
    <property type="match status" value="1"/>
</dbReference>
<dbReference type="AlphaFoldDB" id="A0A7D5M4X2"/>
<dbReference type="PANTHER" id="PTHR46268:SF25">
    <property type="entry name" value="USPA DOMAIN PROTEIN"/>
    <property type="match status" value="1"/>
</dbReference>
<organism evidence="3 4">
    <name type="scientific">Nitrosopumilus ureiphilus</name>
    <dbReference type="NCBI Taxonomy" id="1470067"/>
    <lineage>
        <taxon>Archaea</taxon>
        <taxon>Nitrososphaerota</taxon>
        <taxon>Nitrososphaeria</taxon>
        <taxon>Nitrosopumilales</taxon>
        <taxon>Nitrosopumilaceae</taxon>
        <taxon>Nitrosopumilus</taxon>
    </lineage>
</organism>
<comment type="similarity">
    <text evidence="1">Belongs to the universal stress protein A family.</text>
</comment>
<dbReference type="PRINTS" id="PR01438">
    <property type="entry name" value="UNVRSLSTRESS"/>
</dbReference>
<sequence>MVNLNIEICVYVIILQKILITVLQNRFKKILVGIDGSVNSIRGLNQAISLARQSQGVITGIHVLPEFPPSYEINLKTYRAQINKVGKKFMDTAKISAARHGIEFNEKIASSKNTVDTIVGFANKNKFDIVIIGSRGLGSPKINYVGSVAHGIVNNSKVPVLIVK</sequence>
<gene>
    <name evidence="3" type="ORF">C5F50_09930</name>
</gene>
<dbReference type="InterPro" id="IPR006016">
    <property type="entry name" value="UspA"/>
</dbReference>
<evidence type="ECO:0000313" key="4">
    <source>
        <dbReference type="Proteomes" id="UP000509478"/>
    </source>
</evidence>
<accession>A0A7D5M4X2</accession>
<evidence type="ECO:0000313" key="3">
    <source>
        <dbReference type="EMBL" id="QLH07354.1"/>
    </source>
</evidence>
<name>A0A7D5M4X2_9ARCH</name>
<dbReference type="InterPro" id="IPR014729">
    <property type="entry name" value="Rossmann-like_a/b/a_fold"/>
</dbReference>
<proteinExistence type="inferred from homology"/>